<name>A0ABU9TXH0_9GAMM</name>
<accession>A0ABU9TXH0</accession>
<dbReference type="EMBL" id="JBBMRA010000024">
    <property type="protein sequence ID" value="MEM5537949.1"/>
    <property type="molecule type" value="Genomic_DNA"/>
</dbReference>
<organism evidence="2 3">
    <name type="scientific">Neptuniibacter pectenicola</name>
    <dbReference type="NCBI Taxonomy" id="1806669"/>
    <lineage>
        <taxon>Bacteria</taxon>
        <taxon>Pseudomonadati</taxon>
        <taxon>Pseudomonadota</taxon>
        <taxon>Gammaproteobacteria</taxon>
        <taxon>Oceanospirillales</taxon>
        <taxon>Oceanospirillaceae</taxon>
        <taxon>Neptuniibacter</taxon>
    </lineage>
</organism>
<reference evidence="2 3" key="1">
    <citation type="submission" date="2024-03" db="EMBL/GenBank/DDBJ databases">
        <title>Community enrichment and isolation of bacterial strains for fucoidan degradation.</title>
        <authorList>
            <person name="Sichert A."/>
        </authorList>
    </citation>
    <scope>NUCLEOTIDE SEQUENCE [LARGE SCALE GENOMIC DNA]</scope>
    <source>
        <strain evidence="2 3">AS76</strain>
    </source>
</reference>
<keyword evidence="3" id="KW-1185">Reference proteome</keyword>
<proteinExistence type="predicted"/>
<keyword evidence="1" id="KW-0812">Transmembrane</keyword>
<feature type="transmembrane region" description="Helical" evidence="1">
    <location>
        <begin position="54"/>
        <end position="75"/>
    </location>
</feature>
<gene>
    <name evidence="2" type="ORF">WNY58_16310</name>
</gene>
<comment type="caution">
    <text evidence="2">The sequence shown here is derived from an EMBL/GenBank/DDBJ whole genome shotgun (WGS) entry which is preliminary data.</text>
</comment>
<protein>
    <submittedName>
        <fullName evidence="2">Uncharacterized protein</fullName>
    </submittedName>
</protein>
<evidence type="ECO:0000313" key="3">
    <source>
        <dbReference type="Proteomes" id="UP001449225"/>
    </source>
</evidence>
<evidence type="ECO:0000313" key="2">
    <source>
        <dbReference type="EMBL" id="MEM5537949.1"/>
    </source>
</evidence>
<dbReference type="RefSeq" id="WP_342855101.1">
    <property type="nucleotide sequence ID" value="NZ_JBBMRA010000024.1"/>
</dbReference>
<keyword evidence="1" id="KW-0472">Membrane</keyword>
<evidence type="ECO:0000256" key="1">
    <source>
        <dbReference type="SAM" id="Phobius"/>
    </source>
</evidence>
<keyword evidence="1" id="KW-1133">Transmembrane helix</keyword>
<dbReference type="Proteomes" id="UP001449225">
    <property type="component" value="Unassembled WGS sequence"/>
</dbReference>
<sequence>MKELLFCIALCGFAVGGYGSYTYQNLSASESTNLVMYDYRGYKQMKKDNEKAELLMLAGFSAGGIFILGAISVLVGSRKKAAEQPVEGQIIK</sequence>